<dbReference type="Gene3D" id="3.40.720.10">
    <property type="entry name" value="Alkaline Phosphatase, subunit A"/>
    <property type="match status" value="1"/>
</dbReference>
<feature type="binding site" evidence="10">
    <location>
        <position position="491"/>
    </location>
    <ligand>
        <name>Mn(2+)</name>
        <dbReference type="ChEBI" id="CHEBI:29035"/>
    </ligand>
</feature>
<feature type="binding site" evidence="10">
    <location>
        <position position="317"/>
    </location>
    <ligand>
        <name>Mn(2+)</name>
        <dbReference type="ChEBI" id="CHEBI:29035"/>
    </ligand>
</feature>
<feature type="binding site" evidence="10">
    <location>
        <position position="275"/>
    </location>
    <ligand>
        <name>Mn(2+)</name>
        <dbReference type="ChEBI" id="CHEBI:29035"/>
    </ligand>
</feature>
<sequence>MKKIAGLCLNSIDVFVFIALMLIKLISFNYAIKLPQVGNINLILGCLGSVMVISSLGCFFNQKRRFKFLLISDFVISFILMSDLVYNRYFLDVTSVALIKQARLVGEVKDSVAELFKLKDLIYFIDIILILPFHRRIKAKLQTVKPNNFKRRIALITVLLVTGYSLSYNSASALEREMPGLLRTLYDKKFIVTRIGNLNFHFVDFYRYISNNVLKKEKLSEEEKNSVKQWYENKNNSESSVTSAYINQKISKENSVIKRYTGIAEGKNLIVVQLEAFQSFVLNRKINGQEITPNLNKLMKDCLVFDNYYYQTAWGGTSDAEFLSNTSLLPAREGSVYYQYSGNKYESLVSHLKDKGYFTAVMHANRPAFWNRTNMYASLGFEKYESEPNFVIDDKQGLGLSDKSFFNQAITKMTGYKQPFYTFLITLSSHFPYKDSANKIKDILDVGDFEGTTMGDYLKSVKYTDEAIGEFVESLKKQGLWDNSIVVFYGDHAAIPYDKRDLLAKLLYNKNDLTPYEWITAQKVVAMIHIPGEKIKGHNSMAAGQYDLYPTLANFYGFNPMYSLGRDLLNSKNGFVVNRNGVWLDNNVIYLSNVDKVVELKTGKELDKQDYSQEFDLALKYLKNSDATIEHNLIKEFLK</sequence>
<evidence type="ECO:0000256" key="3">
    <source>
        <dbReference type="ARBA" id="ARBA00009983"/>
    </source>
</evidence>
<feature type="transmembrane region" description="Helical" evidence="11">
    <location>
        <begin position="12"/>
        <end position="32"/>
    </location>
</feature>
<evidence type="ECO:0000313" key="13">
    <source>
        <dbReference type="EMBL" id="EYE89380.1"/>
    </source>
</evidence>
<evidence type="ECO:0000256" key="10">
    <source>
        <dbReference type="PIRSR" id="PIRSR005091-3"/>
    </source>
</evidence>
<organism evidence="13 14">
    <name type="scientific">Fervidicella metallireducens AeB</name>
    <dbReference type="NCBI Taxonomy" id="1403537"/>
    <lineage>
        <taxon>Bacteria</taxon>
        <taxon>Bacillati</taxon>
        <taxon>Bacillota</taxon>
        <taxon>Clostridia</taxon>
        <taxon>Eubacteriales</taxon>
        <taxon>Clostridiaceae</taxon>
        <taxon>Fervidicella</taxon>
    </lineage>
</organism>
<name>A0A017RZL3_9CLOT</name>
<dbReference type="AlphaFoldDB" id="A0A017RZL3"/>
<dbReference type="PIRSF" id="PIRSF005091">
    <property type="entry name" value="Mmb_sulf_HI1246"/>
    <property type="match status" value="1"/>
</dbReference>
<feature type="binding site" evidence="10">
    <location>
        <position position="492"/>
    </location>
    <ligand>
        <name>Mn(2+)</name>
        <dbReference type="ChEBI" id="CHEBI:29035"/>
    </ligand>
</feature>
<dbReference type="RefSeq" id="WP_035377949.1">
    <property type="nucleotide sequence ID" value="NZ_AZQP01000005.1"/>
</dbReference>
<evidence type="ECO:0000256" key="2">
    <source>
        <dbReference type="ARBA" id="ARBA00004936"/>
    </source>
</evidence>
<feature type="transmembrane region" description="Helical" evidence="11">
    <location>
        <begin position="68"/>
        <end position="86"/>
    </location>
</feature>
<reference evidence="13 14" key="1">
    <citation type="journal article" date="2014" name="Genome Announc.">
        <title>Draft Genome Sequence of Fervidicella metallireducens Strain AeBT, an Iron-Reducing Thermoanaerobe from the Great Artesian Basin.</title>
        <authorList>
            <person name="Patel B.K."/>
        </authorList>
    </citation>
    <scope>NUCLEOTIDE SEQUENCE [LARGE SCALE GENOMIC DNA]</scope>
    <source>
        <strain evidence="13 14">AeB</strain>
    </source>
</reference>
<comment type="subcellular location">
    <subcellularLocation>
        <location evidence="1">Cell membrane</location>
        <topology evidence="1">Multi-pass membrane protein</topology>
    </subcellularLocation>
</comment>
<dbReference type="GO" id="GO:0046872">
    <property type="term" value="F:metal ion binding"/>
    <property type="evidence" value="ECO:0007669"/>
    <property type="project" value="UniProtKB-KW"/>
</dbReference>
<evidence type="ECO:0000256" key="7">
    <source>
        <dbReference type="ARBA" id="ARBA00023136"/>
    </source>
</evidence>
<dbReference type="InterPro" id="IPR012160">
    <property type="entry name" value="LtaS-like"/>
</dbReference>
<accession>A0A017RZL3</accession>
<evidence type="ECO:0000256" key="11">
    <source>
        <dbReference type="SAM" id="Phobius"/>
    </source>
</evidence>
<protein>
    <submittedName>
        <fullName evidence="13">Alkaline phosphatase</fullName>
    </submittedName>
</protein>
<dbReference type="GO" id="GO:0005886">
    <property type="term" value="C:plasma membrane"/>
    <property type="evidence" value="ECO:0007669"/>
    <property type="project" value="UniProtKB-SubCell"/>
</dbReference>
<dbReference type="PANTHER" id="PTHR47371">
    <property type="entry name" value="LIPOTEICHOIC ACID SYNTHASE"/>
    <property type="match status" value="1"/>
</dbReference>
<evidence type="ECO:0000256" key="4">
    <source>
        <dbReference type="ARBA" id="ARBA00022475"/>
    </source>
</evidence>
<keyword evidence="7 11" id="KW-0472">Membrane</keyword>
<evidence type="ECO:0000256" key="8">
    <source>
        <dbReference type="PIRSR" id="PIRSR005091-1"/>
    </source>
</evidence>
<dbReference type="STRING" id="1403537.Q428_02825"/>
<comment type="pathway">
    <text evidence="2">Cell wall biogenesis; lipoteichoic acid biosynthesis.</text>
</comment>
<evidence type="ECO:0000313" key="14">
    <source>
        <dbReference type="Proteomes" id="UP000019681"/>
    </source>
</evidence>
<comment type="similarity">
    <text evidence="3">Belongs to the LTA synthase family.</text>
</comment>
<dbReference type="OrthoDB" id="5901192at2"/>
<proteinExistence type="inferred from homology"/>
<keyword evidence="5 11" id="KW-0812">Transmembrane</keyword>
<keyword evidence="9" id="KW-0479">Metal-binding</keyword>
<dbReference type="CDD" id="cd16015">
    <property type="entry name" value="LTA_synthase"/>
    <property type="match status" value="1"/>
</dbReference>
<feature type="transmembrane region" description="Helical" evidence="11">
    <location>
        <begin position="38"/>
        <end position="61"/>
    </location>
</feature>
<keyword evidence="14" id="KW-1185">Reference proteome</keyword>
<keyword evidence="9" id="KW-0464">Manganese</keyword>
<comment type="caution">
    <text evidence="13">The sequence shown here is derived from an EMBL/GenBank/DDBJ whole genome shotgun (WGS) entry which is preliminary data.</text>
</comment>
<dbReference type="Gene3D" id="3.30.1120.170">
    <property type="match status" value="1"/>
</dbReference>
<feature type="domain" description="Sulfatase N-terminal" evidence="12">
    <location>
        <begin position="267"/>
        <end position="554"/>
    </location>
</feature>
<evidence type="ECO:0000256" key="6">
    <source>
        <dbReference type="ARBA" id="ARBA00022989"/>
    </source>
</evidence>
<evidence type="ECO:0000256" key="9">
    <source>
        <dbReference type="PIRSR" id="PIRSR005091-2"/>
    </source>
</evidence>
<dbReference type="InterPro" id="IPR050448">
    <property type="entry name" value="OpgB/LTA_synthase_biosynth"/>
</dbReference>
<dbReference type="SUPFAM" id="SSF53649">
    <property type="entry name" value="Alkaline phosphatase-like"/>
    <property type="match status" value="1"/>
</dbReference>
<keyword evidence="4" id="KW-1003">Cell membrane</keyword>
<dbReference type="Proteomes" id="UP000019681">
    <property type="component" value="Unassembled WGS sequence"/>
</dbReference>
<gene>
    <name evidence="13" type="ORF">Q428_02825</name>
</gene>
<feature type="binding site" evidence="9">
    <location>
        <position position="430"/>
    </location>
    <ligand>
        <name>substrate</name>
    </ligand>
</feature>
<feature type="active site" evidence="8">
    <location>
        <position position="317"/>
    </location>
</feature>
<dbReference type="InterPro" id="IPR017850">
    <property type="entry name" value="Alkaline_phosphatase_core_sf"/>
</dbReference>
<dbReference type="EMBL" id="AZQP01000005">
    <property type="protein sequence ID" value="EYE89380.1"/>
    <property type="molecule type" value="Genomic_DNA"/>
</dbReference>
<dbReference type="Pfam" id="PF00884">
    <property type="entry name" value="Sulfatase"/>
    <property type="match status" value="1"/>
</dbReference>
<dbReference type="PANTHER" id="PTHR47371:SF3">
    <property type="entry name" value="PHOSPHOGLYCEROL TRANSFERASE I"/>
    <property type="match status" value="1"/>
</dbReference>
<evidence type="ECO:0000259" key="12">
    <source>
        <dbReference type="Pfam" id="PF00884"/>
    </source>
</evidence>
<evidence type="ECO:0000256" key="1">
    <source>
        <dbReference type="ARBA" id="ARBA00004651"/>
    </source>
</evidence>
<keyword evidence="6 11" id="KW-1133">Transmembrane helix</keyword>
<dbReference type="InterPro" id="IPR000917">
    <property type="entry name" value="Sulfatase_N"/>
</dbReference>
<evidence type="ECO:0000256" key="5">
    <source>
        <dbReference type="ARBA" id="ARBA00022692"/>
    </source>
</evidence>